<evidence type="ECO:0000313" key="4">
    <source>
        <dbReference type="EMBL" id="TKW66815.1"/>
    </source>
</evidence>
<dbReference type="SUPFAM" id="SSF46689">
    <property type="entry name" value="Homeodomain-like"/>
    <property type="match status" value="1"/>
</dbReference>
<dbReference type="Gene3D" id="1.10.357.10">
    <property type="entry name" value="Tetracycline Repressor, domain 2"/>
    <property type="match status" value="1"/>
</dbReference>
<evidence type="ECO:0000259" key="3">
    <source>
        <dbReference type="PROSITE" id="PS50977"/>
    </source>
</evidence>
<dbReference type="PANTHER" id="PTHR30055:SF220">
    <property type="entry name" value="TETR-FAMILY REGULATORY PROTEIN"/>
    <property type="match status" value="1"/>
</dbReference>
<dbReference type="Proteomes" id="UP000315344">
    <property type="component" value="Unassembled WGS sequence"/>
</dbReference>
<name>A0A533I7Q9_PARDE</name>
<reference evidence="4 5" key="1">
    <citation type="journal article" date="2017" name="Nat. Commun.">
        <title>In situ click chemistry generation of cyclooxygenase-2 inhibitors.</title>
        <authorList>
            <person name="Bhardwaj A."/>
            <person name="Kaur J."/>
            <person name="Wuest M."/>
            <person name="Wuest F."/>
        </authorList>
    </citation>
    <scope>NUCLEOTIDE SEQUENCE [LARGE SCALE GENOMIC DNA]</scope>
    <source>
        <strain evidence="4">S2_012_000_R3_94</strain>
    </source>
</reference>
<feature type="domain" description="HTH tetR-type" evidence="3">
    <location>
        <begin position="11"/>
        <end position="71"/>
    </location>
</feature>
<dbReference type="GO" id="GO:0000976">
    <property type="term" value="F:transcription cis-regulatory region binding"/>
    <property type="evidence" value="ECO:0007669"/>
    <property type="project" value="TreeGrafter"/>
</dbReference>
<dbReference type="AlphaFoldDB" id="A0A533I7Q9"/>
<dbReference type="InterPro" id="IPR009057">
    <property type="entry name" value="Homeodomain-like_sf"/>
</dbReference>
<dbReference type="EMBL" id="VAFL01000006">
    <property type="protein sequence ID" value="TKW66815.1"/>
    <property type="molecule type" value="Genomic_DNA"/>
</dbReference>
<dbReference type="PANTHER" id="PTHR30055">
    <property type="entry name" value="HTH-TYPE TRANSCRIPTIONAL REGULATOR RUTR"/>
    <property type="match status" value="1"/>
</dbReference>
<evidence type="ECO:0000256" key="1">
    <source>
        <dbReference type="ARBA" id="ARBA00023125"/>
    </source>
</evidence>
<dbReference type="PROSITE" id="PS50977">
    <property type="entry name" value="HTH_TETR_2"/>
    <property type="match status" value="1"/>
</dbReference>
<dbReference type="InterPro" id="IPR050109">
    <property type="entry name" value="HTH-type_TetR-like_transc_reg"/>
</dbReference>
<gene>
    <name evidence="4" type="ORF">DI616_10030</name>
</gene>
<dbReference type="GO" id="GO:0003700">
    <property type="term" value="F:DNA-binding transcription factor activity"/>
    <property type="evidence" value="ECO:0007669"/>
    <property type="project" value="TreeGrafter"/>
</dbReference>
<dbReference type="InterPro" id="IPR036271">
    <property type="entry name" value="Tet_transcr_reg_TetR-rel_C_sf"/>
</dbReference>
<dbReference type="InterPro" id="IPR001647">
    <property type="entry name" value="HTH_TetR"/>
</dbReference>
<organism evidence="4 5">
    <name type="scientific">Paracoccus denitrificans</name>
    <dbReference type="NCBI Taxonomy" id="266"/>
    <lineage>
        <taxon>Bacteria</taxon>
        <taxon>Pseudomonadati</taxon>
        <taxon>Pseudomonadota</taxon>
        <taxon>Alphaproteobacteria</taxon>
        <taxon>Rhodobacterales</taxon>
        <taxon>Paracoccaceae</taxon>
        <taxon>Paracoccus</taxon>
    </lineage>
</organism>
<comment type="caution">
    <text evidence="4">The sequence shown here is derived from an EMBL/GenBank/DDBJ whole genome shotgun (WGS) entry which is preliminary data.</text>
</comment>
<proteinExistence type="predicted"/>
<sequence>MPEANKPYHHGNLVPALIETTIALIEEIGVEKVTVREVAKRAGVSAGAPFRHFKSKSALMTAVAEQALERLYEAVTTAQDPALEDDPLAQLERIGIGYLTWVRENPTHFQIVSDRKLIDFPGSEISTQLNAQIRIRMVELLTRARENGQLAPELDIDTVILDCRAVVYGLSRMYSDGHFPDWQPHGDPFDWMKRGLSAFVSRLRP</sequence>
<accession>A0A533I7Q9</accession>
<feature type="DNA-binding region" description="H-T-H motif" evidence="2">
    <location>
        <begin position="34"/>
        <end position="53"/>
    </location>
</feature>
<protein>
    <submittedName>
        <fullName evidence="4">TetR/AcrR family transcriptional regulator</fullName>
    </submittedName>
</protein>
<dbReference type="PRINTS" id="PR00455">
    <property type="entry name" value="HTHTETR"/>
</dbReference>
<dbReference type="SUPFAM" id="SSF48498">
    <property type="entry name" value="Tetracyclin repressor-like, C-terminal domain"/>
    <property type="match status" value="1"/>
</dbReference>
<dbReference type="Pfam" id="PF00440">
    <property type="entry name" value="TetR_N"/>
    <property type="match status" value="1"/>
</dbReference>
<evidence type="ECO:0000256" key="2">
    <source>
        <dbReference type="PROSITE-ProRule" id="PRU00335"/>
    </source>
</evidence>
<keyword evidence="1 2" id="KW-0238">DNA-binding</keyword>
<evidence type="ECO:0000313" key="5">
    <source>
        <dbReference type="Proteomes" id="UP000315344"/>
    </source>
</evidence>